<dbReference type="InterPro" id="IPR036390">
    <property type="entry name" value="WH_DNA-bd_sf"/>
</dbReference>
<evidence type="ECO:0000313" key="9">
    <source>
        <dbReference type="Proteomes" id="UP000243333"/>
    </source>
</evidence>
<dbReference type="Gene3D" id="3.30.450.40">
    <property type="match status" value="1"/>
</dbReference>
<comment type="function">
    <text evidence="4">May be an activator protein for the gylABX operon.</text>
</comment>
<dbReference type="Pfam" id="PF01614">
    <property type="entry name" value="IclR_C"/>
    <property type="match status" value="1"/>
</dbReference>
<dbReference type="PANTHER" id="PTHR30136:SF35">
    <property type="entry name" value="HTH-TYPE TRANSCRIPTIONAL REGULATOR RV1719"/>
    <property type="match status" value="1"/>
</dbReference>
<dbReference type="SMART" id="SM00346">
    <property type="entry name" value="HTH_ICLR"/>
    <property type="match status" value="1"/>
</dbReference>
<protein>
    <recommendedName>
        <fullName evidence="5">Glycerol operon regulatory protein</fullName>
    </recommendedName>
</protein>
<evidence type="ECO:0000259" key="7">
    <source>
        <dbReference type="PROSITE" id="PS51078"/>
    </source>
</evidence>
<organism evidence="8 9">
    <name type="scientific">Sporolituus thermophilus DSM 23256</name>
    <dbReference type="NCBI Taxonomy" id="1123285"/>
    <lineage>
        <taxon>Bacteria</taxon>
        <taxon>Bacillati</taxon>
        <taxon>Bacillota</taxon>
        <taxon>Negativicutes</taxon>
        <taxon>Selenomonadales</taxon>
        <taxon>Sporomusaceae</taxon>
        <taxon>Sporolituus</taxon>
    </lineage>
</organism>
<evidence type="ECO:0000256" key="2">
    <source>
        <dbReference type="ARBA" id="ARBA00023125"/>
    </source>
</evidence>
<dbReference type="AlphaFoldDB" id="A0A1G7IQM1"/>
<name>A0A1G7IQM1_9FIRM</name>
<dbReference type="Proteomes" id="UP000243333">
    <property type="component" value="Unassembled WGS sequence"/>
</dbReference>
<dbReference type="Pfam" id="PF09339">
    <property type="entry name" value="HTH_IclR"/>
    <property type="match status" value="1"/>
</dbReference>
<evidence type="ECO:0000313" key="8">
    <source>
        <dbReference type="EMBL" id="SDF14961.1"/>
    </source>
</evidence>
<dbReference type="SUPFAM" id="SSF46785">
    <property type="entry name" value="Winged helix' DNA-binding domain"/>
    <property type="match status" value="1"/>
</dbReference>
<accession>A0A1G7IQM1</accession>
<gene>
    <name evidence="8" type="ORF">SAMN05660235_00591</name>
</gene>
<feature type="domain" description="HTH iclR-type" evidence="6">
    <location>
        <begin position="4"/>
        <end position="66"/>
    </location>
</feature>
<dbReference type="InterPro" id="IPR005471">
    <property type="entry name" value="Tscrpt_reg_IclR_N"/>
</dbReference>
<dbReference type="FunFam" id="1.10.10.10:FF:000056">
    <property type="entry name" value="IclR family transcriptional regulator"/>
    <property type="match status" value="1"/>
</dbReference>
<dbReference type="InterPro" id="IPR029016">
    <property type="entry name" value="GAF-like_dom_sf"/>
</dbReference>
<feature type="domain" description="IclR-ED" evidence="7">
    <location>
        <begin position="67"/>
        <end position="250"/>
    </location>
</feature>
<evidence type="ECO:0000256" key="5">
    <source>
        <dbReference type="ARBA" id="ARBA00070406"/>
    </source>
</evidence>
<dbReference type="GO" id="GO:0045892">
    <property type="term" value="P:negative regulation of DNA-templated transcription"/>
    <property type="evidence" value="ECO:0007669"/>
    <property type="project" value="TreeGrafter"/>
</dbReference>
<evidence type="ECO:0000259" key="6">
    <source>
        <dbReference type="PROSITE" id="PS51077"/>
    </source>
</evidence>
<keyword evidence="1" id="KW-0805">Transcription regulation</keyword>
<dbReference type="EMBL" id="FNBU01000003">
    <property type="protein sequence ID" value="SDF14961.1"/>
    <property type="molecule type" value="Genomic_DNA"/>
</dbReference>
<keyword evidence="2" id="KW-0238">DNA-binding</keyword>
<proteinExistence type="predicted"/>
<dbReference type="STRING" id="1123285.SAMN05660235_00591"/>
<dbReference type="GO" id="GO:0003700">
    <property type="term" value="F:DNA-binding transcription factor activity"/>
    <property type="evidence" value="ECO:0007669"/>
    <property type="project" value="TreeGrafter"/>
</dbReference>
<reference evidence="9" key="1">
    <citation type="submission" date="2016-10" db="EMBL/GenBank/DDBJ databases">
        <authorList>
            <person name="Varghese N."/>
            <person name="Submissions S."/>
        </authorList>
    </citation>
    <scope>NUCLEOTIDE SEQUENCE [LARGE SCALE GENOMIC DNA]</scope>
    <source>
        <strain evidence="9">DSM 23256</strain>
    </source>
</reference>
<sequence>MRAIQSVVRAFNILNYLAAHRTGESLSNISRGIGLSKSTTHSLISTLEQLGYVQQDQSTGKYYLGMKLFELGQVVHANMDLRKIAMPYLSELAKKYEETVHLAVLSKGEVVYIDKVDSPRSIRIASQIGGRNPAYCTGVGKVLLASLSDAELAKTLKNVDFRRFTENTITDALSLKKHLEEVRQRGYAFDREEFEIGLFCIAAPIKNHKGNVIAAISLSGPTARMTNGNLEQMIEDLTGTAKLISKQLGFKP</sequence>
<dbReference type="InterPro" id="IPR014757">
    <property type="entry name" value="Tscrpt_reg_IclR_C"/>
</dbReference>
<dbReference type="SUPFAM" id="SSF55781">
    <property type="entry name" value="GAF domain-like"/>
    <property type="match status" value="1"/>
</dbReference>
<dbReference type="InterPro" id="IPR050707">
    <property type="entry name" value="HTH_MetabolicPath_Reg"/>
</dbReference>
<keyword evidence="3" id="KW-0804">Transcription</keyword>
<dbReference type="OrthoDB" id="9791752at2"/>
<evidence type="ECO:0000256" key="1">
    <source>
        <dbReference type="ARBA" id="ARBA00023015"/>
    </source>
</evidence>
<dbReference type="PANTHER" id="PTHR30136">
    <property type="entry name" value="HELIX-TURN-HELIX TRANSCRIPTIONAL REGULATOR, ICLR FAMILY"/>
    <property type="match status" value="1"/>
</dbReference>
<evidence type="ECO:0000256" key="4">
    <source>
        <dbReference type="ARBA" id="ARBA00058938"/>
    </source>
</evidence>
<evidence type="ECO:0000256" key="3">
    <source>
        <dbReference type="ARBA" id="ARBA00023163"/>
    </source>
</evidence>
<dbReference type="InterPro" id="IPR036388">
    <property type="entry name" value="WH-like_DNA-bd_sf"/>
</dbReference>
<dbReference type="GO" id="GO:0003677">
    <property type="term" value="F:DNA binding"/>
    <property type="evidence" value="ECO:0007669"/>
    <property type="project" value="UniProtKB-KW"/>
</dbReference>
<dbReference type="PROSITE" id="PS51078">
    <property type="entry name" value="ICLR_ED"/>
    <property type="match status" value="1"/>
</dbReference>
<dbReference type="Gene3D" id="1.10.10.10">
    <property type="entry name" value="Winged helix-like DNA-binding domain superfamily/Winged helix DNA-binding domain"/>
    <property type="match status" value="1"/>
</dbReference>
<dbReference type="PROSITE" id="PS51077">
    <property type="entry name" value="HTH_ICLR"/>
    <property type="match status" value="1"/>
</dbReference>
<keyword evidence="9" id="KW-1185">Reference proteome</keyword>